<dbReference type="EMBL" id="CP000113">
    <property type="protein sequence ID" value="ABF88005.1"/>
    <property type="molecule type" value="Genomic_DNA"/>
</dbReference>
<accession>Q1D1R7</accession>
<evidence type="ECO:0000256" key="1">
    <source>
        <dbReference type="SAM" id="MobiDB-lite"/>
    </source>
</evidence>
<dbReference type="AlphaFoldDB" id="Q1D1R7"/>
<reference evidence="2 3" key="1">
    <citation type="journal article" date="2006" name="Proc. Natl. Acad. Sci. U.S.A.">
        <title>Evolution of sensory complexity recorded in a myxobacterial genome.</title>
        <authorList>
            <person name="Goldman B.S."/>
            <person name="Nierman W.C."/>
            <person name="Kaiser D."/>
            <person name="Slater S.C."/>
            <person name="Durkin A.S."/>
            <person name="Eisen J.A."/>
            <person name="Ronning C.M."/>
            <person name="Barbazuk W.B."/>
            <person name="Blanchard M."/>
            <person name="Field C."/>
            <person name="Halling C."/>
            <person name="Hinkle G."/>
            <person name="Iartchuk O."/>
            <person name="Kim H.S."/>
            <person name="Mackenzie C."/>
            <person name="Madupu R."/>
            <person name="Miller N."/>
            <person name="Shvartsbeyn A."/>
            <person name="Sullivan S.A."/>
            <person name="Vaudin M."/>
            <person name="Wiegand R."/>
            <person name="Kaplan H.B."/>
        </authorList>
    </citation>
    <scope>NUCLEOTIDE SEQUENCE [LARGE SCALE GENOMIC DNA]</scope>
    <source>
        <strain evidence="3">DK1622</strain>
    </source>
</reference>
<dbReference type="EnsemblBacteria" id="ABF88005">
    <property type="protein sequence ID" value="ABF88005"/>
    <property type="gene ID" value="MXAN_5254"/>
</dbReference>
<dbReference type="STRING" id="246197.MXAN_5254"/>
<name>Q1D1R7_MYXXD</name>
<evidence type="ECO:0000313" key="2">
    <source>
        <dbReference type="EMBL" id="ABF88005.1"/>
    </source>
</evidence>
<keyword evidence="3" id="KW-1185">Reference proteome</keyword>
<protein>
    <submittedName>
        <fullName evidence="2">Proto-oncogene c-fos N-terminal domain protein</fullName>
    </submittedName>
</protein>
<feature type="region of interest" description="Disordered" evidence="1">
    <location>
        <begin position="60"/>
        <end position="79"/>
    </location>
</feature>
<gene>
    <name evidence="2" type="ordered locus">MXAN_5254</name>
</gene>
<dbReference type="HOGENOM" id="CLU_2602348_0_0_7"/>
<dbReference type="KEGG" id="mxa:MXAN_5254"/>
<sequence length="79" mass="8382">MTRSAGYSPAGRSSFFTKPSTSVENARALACSSMSTPLSVTFIATSEWWDRPSLIGRKVAPRQPLPLGFPAPASRGPSP</sequence>
<dbReference type="Proteomes" id="UP000002402">
    <property type="component" value="Chromosome"/>
</dbReference>
<evidence type="ECO:0000313" key="3">
    <source>
        <dbReference type="Proteomes" id="UP000002402"/>
    </source>
</evidence>
<organism evidence="2 3">
    <name type="scientific">Myxococcus xanthus (strain DK1622)</name>
    <dbReference type="NCBI Taxonomy" id="246197"/>
    <lineage>
        <taxon>Bacteria</taxon>
        <taxon>Pseudomonadati</taxon>
        <taxon>Myxococcota</taxon>
        <taxon>Myxococcia</taxon>
        <taxon>Myxococcales</taxon>
        <taxon>Cystobacterineae</taxon>
        <taxon>Myxococcaceae</taxon>
        <taxon>Myxococcus</taxon>
    </lineage>
</organism>
<proteinExistence type="predicted"/>